<protein>
    <submittedName>
        <fullName evidence="1">Uncharacterized protein</fullName>
    </submittedName>
</protein>
<dbReference type="EMBL" id="BMDQ01000001">
    <property type="protein sequence ID" value="GGI56527.1"/>
    <property type="molecule type" value="Genomic_DNA"/>
</dbReference>
<accession>A0ABQ2BXL7</accession>
<dbReference type="Proteomes" id="UP000624701">
    <property type="component" value="Unassembled WGS sequence"/>
</dbReference>
<evidence type="ECO:0000313" key="1">
    <source>
        <dbReference type="EMBL" id="GGI56527.1"/>
    </source>
</evidence>
<gene>
    <name evidence="1" type="ORF">GCM10011444_08360</name>
</gene>
<sequence>MAIFIKLLATNMVAKSFFGFSRSDVIMLILFVCSALAVSISDFVKENKATSTPEINAEQNNNTARAIKLTKKEVFIVIKVIRKLLGSGSKAKGFFKKN</sequence>
<organism evidence="1 2">
    <name type="scientific">Winogradskyella haliclonae</name>
    <dbReference type="NCBI Taxonomy" id="2048558"/>
    <lineage>
        <taxon>Bacteria</taxon>
        <taxon>Pseudomonadati</taxon>
        <taxon>Bacteroidota</taxon>
        <taxon>Flavobacteriia</taxon>
        <taxon>Flavobacteriales</taxon>
        <taxon>Flavobacteriaceae</taxon>
        <taxon>Winogradskyella</taxon>
    </lineage>
</organism>
<name>A0ABQ2BXL7_9FLAO</name>
<proteinExistence type="predicted"/>
<comment type="caution">
    <text evidence="1">The sequence shown here is derived from an EMBL/GenBank/DDBJ whole genome shotgun (WGS) entry which is preliminary data.</text>
</comment>
<reference evidence="2" key="1">
    <citation type="journal article" date="2019" name="Int. J. Syst. Evol. Microbiol.">
        <title>The Global Catalogue of Microorganisms (GCM) 10K type strain sequencing project: providing services to taxonomists for standard genome sequencing and annotation.</title>
        <authorList>
            <consortium name="The Broad Institute Genomics Platform"/>
            <consortium name="The Broad Institute Genome Sequencing Center for Infectious Disease"/>
            <person name="Wu L."/>
            <person name="Ma J."/>
        </authorList>
    </citation>
    <scope>NUCLEOTIDE SEQUENCE [LARGE SCALE GENOMIC DNA]</scope>
    <source>
        <strain evidence="2">CCM 8681</strain>
    </source>
</reference>
<keyword evidence="2" id="KW-1185">Reference proteome</keyword>
<evidence type="ECO:0000313" key="2">
    <source>
        <dbReference type="Proteomes" id="UP000624701"/>
    </source>
</evidence>